<protein>
    <submittedName>
        <fullName evidence="6">23S rRNA pseudouridine955/2504/2580 synthase</fullName>
        <ecNumber evidence="6">5.4.99.24</ecNumber>
    </submittedName>
</protein>
<evidence type="ECO:0000256" key="3">
    <source>
        <dbReference type="PROSITE-ProRule" id="PRU00182"/>
    </source>
</evidence>
<dbReference type="SMART" id="SM00363">
    <property type="entry name" value="S4"/>
    <property type="match status" value="1"/>
</dbReference>
<evidence type="ECO:0000256" key="1">
    <source>
        <dbReference type="ARBA" id="ARBA00010876"/>
    </source>
</evidence>
<dbReference type="InterPro" id="IPR006145">
    <property type="entry name" value="PsdUridine_synth_RsuA/RluA"/>
</dbReference>
<dbReference type="PROSITE" id="PS01129">
    <property type="entry name" value="PSI_RLU"/>
    <property type="match status" value="1"/>
</dbReference>
<dbReference type="InterPro" id="IPR020103">
    <property type="entry name" value="PsdUridine_synth_cat_dom_sf"/>
</dbReference>
<dbReference type="InterPro" id="IPR002942">
    <property type="entry name" value="S4_RNA-bd"/>
</dbReference>
<gene>
    <name evidence="6" type="ORF">GGQ86_004712</name>
</gene>
<organism evidence="6 7">
    <name type="scientific">Xanthobacter flavus</name>
    <dbReference type="NCBI Taxonomy" id="281"/>
    <lineage>
        <taxon>Bacteria</taxon>
        <taxon>Pseudomonadati</taxon>
        <taxon>Pseudomonadota</taxon>
        <taxon>Alphaproteobacteria</taxon>
        <taxon>Hyphomicrobiales</taxon>
        <taxon>Xanthobacteraceae</taxon>
        <taxon>Xanthobacter</taxon>
    </lineage>
</organism>
<reference evidence="6 7" key="1">
    <citation type="submission" date="2023-07" db="EMBL/GenBank/DDBJ databases">
        <title>Genomic Encyclopedia of Type Strains, Phase IV (KMG-IV): sequencing the most valuable type-strain genomes for metagenomic binning, comparative biology and taxonomic classification.</title>
        <authorList>
            <person name="Goeker M."/>
        </authorList>
    </citation>
    <scope>NUCLEOTIDE SEQUENCE [LARGE SCALE GENOMIC DNA]</scope>
    <source>
        <strain evidence="6 7">DSM 338</strain>
    </source>
</reference>
<dbReference type="SUPFAM" id="SSF55120">
    <property type="entry name" value="Pseudouridine synthase"/>
    <property type="match status" value="1"/>
</dbReference>
<comment type="similarity">
    <text evidence="1">Belongs to the pseudouridine synthase RluA family.</text>
</comment>
<dbReference type="EC" id="5.4.99.24" evidence="6"/>
<evidence type="ECO:0000313" key="7">
    <source>
        <dbReference type="Proteomes" id="UP001245370"/>
    </source>
</evidence>
<dbReference type="InterPro" id="IPR006224">
    <property type="entry name" value="PsdUridine_synth_RluA-like_CS"/>
</dbReference>
<dbReference type="InterPro" id="IPR050188">
    <property type="entry name" value="RluA_PseudoU_synthase"/>
</dbReference>
<dbReference type="EMBL" id="JAVDPY010000011">
    <property type="protein sequence ID" value="MDR6336213.1"/>
    <property type="molecule type" value="Genomic_DNA"/>
</dbReference>
<dbReference type="SUPFAM" id="SSF55174">
    <property type="entry name" value="Alpha-L RNA-binding motif"/>
    <property type="match status" value="1"/>
</dbReference>
<dbReference type="InterPro" id="IPR036986">
    <property type="entry name" value="S4_RNA-bd_sf"/>
</dbReference>
<dbReference type="CDD" id="cd02869">
    <property type="entry name" value="PseudoU_synth_RluA_like"/>
    <property type="match status" value="1"/>
</dbReference>
<sequence length="365" mass="40160">MTRTVAEDEAGMRLDRWFKVHYPDLSFGHLQKLVRTGQVRVDGGRVKTSSRVEPGQSVRIPPLGLEEPEAVPAPAKGARSGEAGKDGARATSAEPGATPSATPPAKPRASKDPAVRKLEEDRAFIKSITLFEDKDVMVLNKPFGLAVQGGSGTYRHVDGLLEALKDRDGQKPRLVHRIDKDTSGCLLIAKSRLAASVLAKSFRSREARKVYWAVVPGVPKPRQGRISTYLARDEDEEKMRVARHGEDEASHAITYYAVVDQAAQKMSWLSLKPVTGRTHQLRAHLAHIHHPILGDPKYFDIENWELPGGLQNRLHLLARRLVIPHPRGNGVIDVSAPLPQHMAQTFAVLGFDASQYDPILEAPEG</sequence>
<evidence type="ECO:0000256" key="4">
    <source>
        <dbReference type="SAM" id="MobiDB-lite"/>
    </source>
</evidence>
<dbReference type="PANTHER" id="PTHR21600">
    <property type="entry name" value="MITOCHONDRIAL RNA PSEUDOURIDINE SYNTHASE"/>
    <property type="match status" value="1"/>
</dbReference>
<evidence type="ECO:0000259" key="5">
    <source>
        <dbReference type="SMART" id="SM00363"/>
    </source>
</evidence>
<dbReference type="Gene3D" id="3.30.2350.10">
    <property type="entry name" value="Pseudouridine synthase"/>
    <property type="match status" value="1"/>
</dbReference>
<accession>A0ABU1KNL1</accession>
<evidence type="ECO:0000256" key="2">
    <source>
        <dbReference type="ARBA" id="ARBA00023235"/>
    </source>
</evidence>
<proteinExistence type="inferred from homology"/>
<dbReference type="Proteomes" id="UP001245370">
    <property type="component" value="Unassembled WGS sequence"/>
</dbReference>
<keyword evidence="3" id="KW-0694">RNA-binding</keyword>
<evidence type="ECO:0000313" key="6">
    <source>
        <dbReference type="EMBL" id="MDR6336213.1"/>
    </source>
</evidence>
<dbReference type="PANTHER" id="PTHR21600:SF44">
    <property type="entry name" value="RIBOSOMAL LARGE SUBUNIT PSEUDOURIDINE SYNTHASE D"/>
    <property type="match status" value="1"/>
</dbReference>
<feature type="domain" description="RNA-binding S4" evidence="5">
    <location>
        <begin position="12"/>
        <end position="76"/>
    </location>
</feature>
<name>A0ABU1KNL1_XANFL</name>
<feature type="region of interest" description="Disordered" evidence="4">
    <location>
        <begin position="45"/>
        <end position="115"/>
    </location>
</feature>
<dbReference type="CDD" id="cd00165">
    <property type="entry name" value="S4"/>
    <property type="match status" value="1"/>
</dbReference>
<dbReference type="Pfam" id="PF00849">
    <property type="entry name" value="PseudoU_synth_2"/>
    <property type="match status" value="1"/>
</dbReference>
<comment type="caution">
    <text evidence="6">The sequence shown here is derived from an EMBL/GenBank/DDBJ whole genome shotgun (WGS) entry which is preliminary data.</text>
</comment>
<keyword evidence="2 6" id="KW-0413">Isomerase</keyword>
<dbReference type="Gene3D" id="3.10.290.10">
    <property type="entry name" value="RNA-binding S4 domain"/>
    <property type="match status" value="1"/>
</dbReference>
<dbReference type="PROSITE" id="PS50889">
    <property type="entry name" value="S4"/>
    <property type="match status" value="1"/>
</dbReference>
<dbReference type="Pfam" id="PF01479">
    <property type="entry name" value="S4"/>
    <property type="match status" value="1"/>
</dbReference>
<keyword evidence="7" id="KW-1185">Reference proteome</keyword>
<dbReference type="GO" id="GO:0160141">
    <property type="term" value="F:23S rRNA pseudouridine(955/2504/2580) synthase activity"/>
    <property type="evidence" value="ECO:0007669"/>
    <property type="project" value="UniProtKB-EC"/>
</dbReference>